<feature type="compositionally biased region" description="Acidic residues" evidence="8">
    <location>
        <begin position="1073"/>
        <end position="1083"/>
    </location>
</feature>
<evidence type="ECO:0000256" key="5">
    <source>
        <dbReference type="ARBA" id="ARBA00023242"/>
    </source>
</evidence>
<dbReference type="InterPro" id="IPR006906">
    <property type="entry name" value="Timeless_N"/>
</dbReference>
<keyword evidence="7" id="KW-0131">Cell cycle</keyword>
<comment type="similarity">
    <text evidence="2">Belongs to the timeless family.</text>
</comment>
<accession>A0A6A5Z9V7</accession>
<dbReference type="PANTHER" id="PTHR22940">
    <property type="entry name" value="TIMEOUT/TIMELESS-2"/>
    <property type="match status" value="1"/>
</dbReference>
<proteinExistence type="inferred from homology"/>
<feature type="domain" description="Timeless N-terminal" evidence="9">
    <location>
        <begin position="38"/>
        <end position="307"/>
    </location>
</feature>
<organism evidence="10 11">
    <name type="scientific">Lophiotrema nucula</name>
    <dbReference type="NCBI Taxonomy" id="690887"/>
    <lineage>
        <taxon>Eukaryota</taxon>
        <taxon>Fungi</taxon>
        <taxon>Dikarya</taxon>
        <taxon>Ascomycota</taxon>
        <taxon>Pezizomycotina</taxon>
        <taxon>Dothideomycetes</taxon>
        <taxon>Pleosporomycetidae</taxon>
        <taxon>Pleosporales</taxon>
        <taxon>Lophiotremataceae</taxon>
        <taxon>Lophiotrema</taxon>
    </lineage>
</organism>
<keyword evidence="5" id="KW-0539">Nucleus</keyword>
<dbReference type="OrthoDB" id="310853at2759"/>
<dbReference type="EMBL" id="ML977322">
    <property type="protein sequence ID" value="KAF2115976.1"/>
    <property type="molecule type" value="Genomic_DNA"/>
</dbReference>
<dbReference type="PANTHER" id="PTHR22940:SF4">
    <property type="entry name" value="PROTEIN TIMELESS HOMOLOG"/>
    <property type="match status" value="1"/>
</dbReference>
<keyword evidence="11" id="KW-1185">Reference proteome</keyword>
<evidence type="ECO:0000313" key="10">
    <source>
        <dbReference type="EMBL" id="KAF2115976.1"/>
    </source>
</evidence>
<dbReference type="Pfam" id="PF04821">
    <property type="entry name" value="TIMELESS"/>
    <property type="match status" value="1"/>
</dbReference>
<feature type="compositionally biased region" description="Basic residues" evidence="8">
    <location>
        <begin position="962"/>
        <end position="971"/>
    </location>
</feature>
<feature type="region of interest" description="Disordered" evidence="8">
    <location>
        <begin position="799"/>
        <end position="834"/>
    </location>
</feature>
<dbReference type="GO" id="GO:0051321">
    <property type="term" value="P:meiotic cell cycle"/>
    <property type="evidence" value="ECO:0007669"/>
    <property type="project" value="UniProtKB-KW"/>
</dbReference>
<feature type="compositionally biased region" description="Basic residues" evidence="8">
    <location>
        <begin position="572"/>
        <end position="581"/>
    </location>
</feature>
<dbReference type="InterPro" id="IPR044998">
    <property type="entry name" value="Timeless"/>
</dbReference>
<gene>
    <name evidence="10" type="ORF">BDV96DRAFT_492350</name>
</gene>
<evidence type="ECO:0000256" key="4">
    <source>
        <dbReference type="ARBA" id="ARBA00022880"/>
    </source>
</evidence>
<reference evidence="10" key="1">
    <citation type="journal article" date="2020" name="Stud. Mycol.">
        <title>101 Dothideomycetes genomes: a test case for predicting lifestyles and emergence of pathogens.</title>
        <authorList>
            <person name="Haridas S."/>
            <person name="Albert R."/>
            <person name="Binder M."/>
            <person name="Bloem J."/>
            <person name="Labutti K."/>
            <person name="Salamov A."/>
            <person name="Andreopoulos B."/>
            <person name="Baker S."/>
            <person name="Barry K."/>
            <person name="Bills G."/>
            <person name="Bluhm B."/>
            <person name="Cannon C."/>
            <person name="Castanera R."/>
            <person name="Culley D."/>
            <person name="Daum C."/>
            <person name="Ezra D."/>
            <person name="Gonzalez J."/>
            <person name="Henrissat B."/>
            <person name="Kuo A."/>
            <person name="Liang C."/>
            <person name="Lipzen A."/>
            <person name="Lutzoni F."/>
            <person name="Magnuson J."/>
            <person name="Mondo S."/>
            <person name="Nolan M."/>
            <person name="Ohm R."/>
            <person name="Pangilinan J."/>
            <person name="Park H.-J."/>
            <person name="Ramirez L."/>
            <person name="Alfaro M."/>
            <person name="Sun H."/>
            <person name="Tritt A."/>
            <person name="Yoshinaga Y."/>
            <person name="Zwiers L.-H."/>
            <person name="Turgeon B."/>
            <person name="Goodwin S."/>
            <person name="Spatafora J."/>
            <person name="Crous P."/>
            <person name="Grigoriev I."/>
        </authorList>
    </citation>
    <scope>NUCLEOTIDE SEQUENCE</scope>
    <source>
        <strain evidence="10">CBS 627.86</strain>
    </source>
</reference>
<feature type="region of interest" description="Disordered" evidence="8">
    <location>
        <begin position="912"/>
        <end position="1012"/>
    </location>
</feature>
<dbReference type="AlphaFoldDB" id="A0A6A5Z9V7"/>
<feature type="compositionally biased region" description="Basic and acidic residues" evidence="8">
    <location>
        <begin position="993"/>
        <end position="1002"/>
    </location>
</feature>
<evidence type="ECO:0000256" key="3">
    <source>
        <dbReference type="ARBA" id="ARBA00021529"/>
    </source>
</evidence>
<dbReference type="GO" id="GO:0000076">
    <property type="term" value="P:DNA replication checkpoint signaling"/>
    <property type="evidence" value="ECO:0007669"/>
    <property type="project" value="TreeGrafter"/>
</dbReference>
<evidence type="ECO:0000256" key="6">
    <source>
        <dbReference type="ARBA" id="ARBA00023254"/>
    </source>
</evidence>
<dbReference type="GO" id="GO:0043111">
    <property type="term" value="P:replication fork arrest"/>
    <property type="evidence" value="ECO:0007669"/>
    <property type="project" value="TreeGrafter"/>
</dbReference>
<dbReference type="Proteomes" id="UP000799770">
    <property type="component" value="Unassembled WGS sequence"/>
</dbReference>
<feature type="compositionally biased region" description="Low complexity" evidence="8">
    <location>
        <begin position="1035"/>
        <end position="1044"/>
    </location>
</feature>
<comment type="subcellular location">
    <subcellularLocation>
        <location evidence="1">Nucleus</location>
    </subcellularLocation>
</comment>
<evidence type="ECO:0000256" key="2">
    <source>
        <dbReference type="ARBA" id="ARBA00008174"/>
    </source>
</evidence>
<protein>
    <recommendedName>
        <fullName evidence="3">Topoisomerase 1-associated factor 1</fullName>
    </recommendedName>
</protein>
<feature type="region of interest" description="Disordered" evidence="8">
    <location>
        <begin position="1034"/>
        <end position="1181"/>
    </location>
</feature>
<feature type="compositionally biased region" description="Acidic residues" evidence="8">
    <location>
        <begin position="927"/>
        <end position="938"/>
    </location>
</feature>
<evidence type="ECO:0000259" key="9">
    <source>
        <dbReference type="Pfam" id="PF04821"/>
    </source>
</evidence>
<dbReference type="GO" id="GO:0006281">
    <property type="term" value="P:DNA repair"/>
    <property type="evidence" value="ECO:0007669"/>
    <property type="project" value="TreeGrafter"/>
</dbReference>
<evidence type="ECO:0000256" key="7">
    <source>
        <dbReference type="ARBA" id="ARBA00023306"/>
    </source>
</evidence>
<dbReference type="GO" id="GO:0003677">
    <property type="term" value="F:DNA binding"/>
    <property type="evidence" value="ECO:0007669"/>
    <property type="project" value="TreeGrafter"/>
</dbReference>
<dbReference type="GO" id="GO:0031298">
    <property type="term" value="C:replication fork protection complex"/>
    <property type="evidence" value="ECO:0007669"/>
    <property type="project" value="TreeGrafter"/>
</dbReference>
<name>A0A6A5Z9V7_9PLEO</name>
<evidence type="ECO:0000256" key="8">
    <source>
        <dbReference type="SAM" id="MobiDB-lite"/>
    </source>
</evidence>
<feature type="compositionally biased region" description="Acidic residues" evidence="8">
    <location>
        <begin position="587"/>
        <end position="599"/>
    </location>
</feature>
<feature type="region of interest" description="Disordered" evidence="8">
    <location>
        <begin position="572"/>
        <end position="602"/>
    </location>
</feature>
<keyword evidence="4" id="KW-0236">DNA replication inhibitor</keyword>
<evidence type="ECO:0000256" key="1">
    <source>
        <dbReference type="ARBA" id="ARBA00004123"/>
    </source>
</evidence>
<feature type="region of interest" description="Disordered" evidence="8">
    <location>
        <begin position="330"/>
        <end position="352"/>
    </location>
</feature>
<evidence type="ECO:0000313" key="11">
    <source>
        <dbReference type="Proteomes" id="UP000799770"/>
    </source>
</evidence>
<sequence>MAQQTTLEEWAKDPVDPEIRAHVYSLISALGGIGDDGTYALGTDALLVLKDLRKWLKFADQQLNRRDVARCMAEANLVKGDLLEILAKLDPKIVGDKLKHKIAMACLELLVPLTWPFEIDPQEATVNQVRHNAYIELAQINYKRSILQFDRARILQSAVRIALPSMAIPLRERSPRDDGIIRIALYFLRNIVMLSPPKSTPMDVDEAEVSRSTVIDTFAEQEIFQVLLSVASSIGEDFVTQDVIVLEVLFYLLKGVDPGKLFMAEKEKNKKETEELKDLIQKEKAMLAGYVRHAPTRHNRFGTMIWLKREDNNVSTISGQDVLGKAQKSLEHMDKSKKWNKPKQGRRKNDKEVEAEEFDLAVALTTSARKTLKAFTEEFLDSSFNPLFLHLRKAIERETDRVEDRHSKQYFYLVSWFLRAECSRRRTIREYNRKNPQSIDALNAEDESYGLVAEVMNQETFILLNRFMQKSQDEKAWQNLNAGMKCLTQILLTVQEMSDSALEEDQEIAENIQNRIFYEESTHDRIVYLLRNYNGQGFGYLDAVTELSHVFLRMLERYSKMNVDMQIRSRRRTRKIAKKRAQVSGEANDDTNDPGEQEEMQAAQKTVSERKFDFMRFCAKFINQGSVNTFVAFLKFFQELDTEQLKRAHRFLYRVAFKMELDVLLMRVDILALLNKIIKGPDGLDMQSPVFREWEDFVRHFFRTTVKKVQERPELIVEMLFSKIPATLFYLEHGYDKEVIVRAPRAPAELEIKPGMEKPEQTGVAVAVLVNQNKSDALRWLREVLTSAAEERRGWVAEEEARKTLAEQTRAERGEPEPEDPVGADIRRPPSILVKPDNGERRMSLFKDNKLRLLLNLVGFMRLGDTHGPEATWVIPSSLSSEELEDSINLIRKFEFDPPVYEDGKTAEDYLRSKAAGARRSTRRAEFDDDSTGDENDSEKEANGDFDPSVGPTARKPDAPRKTLRRRKRLHTPRELDDEEMELKAEKRRQRKLEKLAKEKSKAYIYDSDEDSDDEVFFAREEALRQKTLAHFKRLLTLGSTETSTSKKRKADEGGKTEKKRRKTPPKKSAPFDTDDSEAEDAGPVEVSSRASSSEPFPGVAGSESEEEATDTPLSSQHAPLGDDGDYDNAGSAKTSTPVAPKQQDMTMAGVDDEDEEEGTPVMRRPAARTRAGFVIDSDSE</sequence>
<keyword evidence="6" id="KW-0469">Meiosis</keyword>
<feature type="compositionally biased region" description="Basic and acidic residues" evidence="8">
    <location>
        <begin position="799"/>
        <end position="816"/>
    </location>
</feature>